<proteinExistence type="predicted"/>
<dbReference type="InterPro" id="IPR019216">
    <property type="entry name" value="DUF2116_treble_clef"/>
</dbReference>
<accession>A0A3E5HQ60</accession>
<feature type="region of interest" description="Disordered" evidence="2">
    <location>
        <begin position="1"/>
        <end position="135"/>
    </location>
</feature>
<sequence length="311" mass="35908">MPAGDIGDAYRPVDGDPIPGRMVPTARGRHRTGRHEPDRRHVGLGRRARMEPGSRRERGGKDDPRDGRKDRRARRTDGGRVHGRPEPSRHPGCQDRGLEADHGPHLARGQHRIQEGPRPMEVPVTQKEDHMEQPKDYRKYIGTRMSPADIRRARAREADERYGRVIDGVCPNCGKPIRKPKAGPTRRFCNDSCKSSYRQKRQRMRRALEQDHSVEAARDFKRQSEDYLERAKRLNGQVRQLRGERRKIQEQIRITLMTQLLFIQRSKPELIEQAPRDGYVVHLIRDIDSMGTAGDAERMLRHQGYTGAMPR</sequence>
<dbReference type="Proteomes" id="UP000261031">
    <property type="component" value="Unassembled WGS sequence"/>
</dbReference>
<evidence type="ECO:0000313" key="3">
    <source>
        <dbReference type="EMBL" id="RGP03796.1"/>
    </source>
</evidence>
<evidence type="ECO:0000256" key="1">
    <source>
        <dbReference type="SAM" id="Coils"/>
    </source>
</evidence>
<name>A0A3E5HQ60_BIFPS</name>
<dbReference type="EMBL" id="QSWD01000002">
    <property type="protein sequence ID" value="RGP03796.1"/>
    <property type="molecule type" value="Genomic_DNA"/>
</dbReference>
<feature type="compositionally biased region" description="Basic and acidic residues" evidence="2">
    <location>
        <begin position="48"/>
        <end position="104"/>
    </location>
</feature>
<evidence type="ECO:0000313" key="4">
    <source>
        <dbReference type="Proteomes" id="UP000261031"/>
    </source>
</evidence>
<comment type="caution">
    <text evidence="3">The sequence shown here is derived from an EMBL/GenBank/DDBJ whole genome shotgun (WGS) entry which is preliminary data.</text>
</comment>
<reference evidence="3 4" key="1">
    <citation type="submission" date="2018-08" db="EMBL/GenBank/DDBJ databases">
        <title>A genome reference for cultivated species of the human gut microbiota.</title>
        <authorList>
            <person name="Zou Y."/>
            <person name="Xue W."/>
            <person name="Luo G."/>
        </authorList>
    </citation>
    <scope>NUCLEOTIDE SEQUENCE [LARGE SCALE GENOMIC DNA]</scope>
    <source>
        <strain evidence="3 4">OF05-12</strain>
    </source>
</reference>
<protein>
    <submittedName>
        <fullName evidence="3">DUF2116 family Zn-ribbon domain-containing protein</fullName>
    </submittedName>
</protein>
<feature type="coiled-coil region" evidence="1">
    <location>
        <begin position="217"/>
        <end position="251"/>
    </location>
</feature>
<evidence type="ECO:0000256" key="2">
    <source>
        <dbReference type="SAM" id="MobiDB-lite"/>
    </source>
</evidence>
<dbReference type="Pfam" id="PF09889">
    <property type="entry name" value="DUF2116"/>
    <property type="match status" value="1"/>
</dbReference>
<gene>
    <name evidence="3" type="ORF">DXA79_04875</name>
</gene>
<keyword evidence="1" id="KW-0175">Coiled coil</keyword>
<feature type="compositionally biased region" description="Basic and acidic residues" evidence="2">
    <location>
        <begin position="126"/>
        <end position="135"/>
    </location>
</feature>
<dbReference type="AlphaFoldDB" id="A0A3E5HQ60"/>
<organism evidence="3 4">
    <name type="scientific">Bifidobacterium pseudocatenulatum</name>
    <dbReference type="NCBI Taxonomy" id="28026"/>
    <lineage>
        <taxon>Bacteria</taxon>
        <taxon>Bacillati</taxon>
        <taxon>Actinomycetota</taxon>
        <taxon>Actinomycetes</taxon>
        <taxon>Bifidobacteriales</taxon>
        <taxon>Bifidobacteriaceae</taxon>
        <taxon>Bifidobacterium</taxon>
    </lineage>
</organism>